<evidence type="ECO:0000313" key="1">
    <source>
        <dbReference type="Proteomes" id="UP000036681"/>
    </source>
</evidence>
<evidence type="ECO:0000313" key="2">
    <source>
        <dbReference type="WBParaSite" id="ALUE_0001579301-mRNA-1"/>
    </source>
</evidence>
<dbReference type="AlphaFoldDB" id="A0A0M3ICX2"/>
<sequence>MRLEPVTGAPRSLRLKPACEIDFGRPIKVCSTQQRRNAELAAPTPTTTTMAACILSAGLSCPQQTTHNPVVVAQSDMCAHAASTRSTRSH</sequence>
<proteinExistence type="predicted"/>
<name>A0A0M3ICX2_ASCLU</name>
<dbReference type="WBParaSite" id="ALUE_0001579301-mRNA-1">
    <property type="protein sequence ID" value="ALUE_0001579301-mRNA-1"/>
    <property type="gene ID" value="ALUE_0001579301"/>
</dbReference>
<reference evidence="2" key="1">
    <citation type="submission" date="2017-02" db="UniProtKB">
        <authorList>
            <consortium name="WormBaseParasite"/>
        </authorList>
    </citation>
    <scope>IDENTIFICATION</scope>
</reference>
<protein>
    <submittedName>
        <fullName evidence="2">Uncharacterized protein</fullName>
    </submittedName>
</protein>
<dbReference type="Proteomes" id="UP000036681">
    <property type="component" value="Unplaced"/>
</dbReference>
<accession>A0A0M3ICX2</accession>
<organism evidence="1 2">
    <name type="scientific">Ascaris lumbricoides</name>
    <name type="common">Giant roundworm</name>
    <dbReference type="NCBI Taxonomy" id="6252"/>
    <lineage>
        <taxon>Eukaryota</taxon>
        <taxon>Metazoa</taxon>
        <taxon>Ecdysozoa</taxon>
        <taxon>Nematoda</taxon>
        <taxon>Chromadorea</taxon>
        <taxon>Rhabditida</taxon>
        <taxon>Spirurina</taxon>
        <taxon>Ascaridomorpha</taxon>
        <taxon>Ascaridoidea</taxon>
        <taxon>Ascarididae</taxon>
        <taxon>Ascaris</taxon>
    </lineage>
</organism>
<keyword evidence="1" id="KW-1185">Reference proteome</keyword>